<gene>
    <name evidence="4" type="ORF">GCM10009663_35750</name>
</gene>
<feature type="domain" description="Solute-binding protein family 3/N-terminal" evidence="3">
    <location>
        <begin position="50"/>
        <end position="287"/>
    </location>
</feature>
<evidence type="ECO:0000313" key="4">
    <source>
        <dbReference type="EMBL" id="GAA1088928.1"/>
    </source>
</evidence>
<dbReference type="SUPFAM" id="SSF53850">
    <property type="entry name" value="Periplasmic binding protein-like II"/>
    <property type="match status" value="1"/>
</dbReference>
<evidence type="ECO:0000313" key="5">
    <source>
        <dbReference type="Proteomes" id="UP001499987"/>
    </source>
</evidence>
<dbReference type="PANTHER" id="PTHR35936:SF17">
    <property type="entry name" value="ARGININE-BINDING EXTRACELLULAR PROTEIN ARTP"/>
    <property type="match status" value="1"/>
</dbReference>
<evidence type="ECO:0000256" key="1">
    <source>
        <dbReference type="ARBA" id="ARBA00022729"/>
    </source>
</evidence>
<dbReference type="SMART" id="SM00062">
    <property type="entry name" value="PBPb"/>
    <property type="match status" value="1"/>
</dbReference>
<feature type="chain" id="PRO_5045434359" evidence="2">
    <location>
        <begin position="30"/>
        <end position="304"/>
    </location>
</feature>
<dbReference type="Proteomes" id="UP001499987">
    <property type="component" value="Unassembled WGS sequence"/>
</dbReference>
<dbReference type="PANTHER" id="PTHR35936">
    <property type="entry name" value="MEMBRANE-BOUND LYTIC MUREIN TRANSGLYCOSYLASE F"/>
    <property type="match status" value="1"/>
</dbReference>
<proteinExistence type="predicted"/>
<keyword evidence="1 2" id="KW-0732">Signal</keyword>
<comment type="caution">
    <text evidence="4">The sequence shown here is derived from an EMBL/GenBank/DDBJ whole genome shotgun (WGS) entry which is preliminary data.</text>
</comment>
<keyword evidence="5" id="KW-1185">Reference proteome</keyword>
<accession>A0ABP4E5Z9</accession>
<sequence length="304" mass="31852">MTSLPGRGRTAVTAVLSSALLLSACSATGSGKSEADLHDQLPEAVKKAGVIRVGASLTAAPVIFRGTEGQPDGLDPDLGAAMAKVLGVKVEFQDAGPFSNVLPGLLDKKYDVAMSGITDNLNRRQGLDKTGKQVNDGVDFVDYYMAGIGIMVGKGNPAKIAKIDDLCGHGVAVKKGTTHNDLAVRQKAVCDGQGKPLKVEETTDDAGAMEELRSGRVDAYVTDYPKALYNSQTAAGGKAFDIAGPQLQPKPYGIALRKSDQQLRDVLAKAMRRIVADGTYDEILNRRKLTVGAIQSPVVNGGTS</sequence>
<dbReference type="Gene3D" id="3.40.190.10">
    <property type="entry name" value="Periplasmic binding protein-like II"/>
    <property type="match status" value="2"/>
</dbReference>
<dbReference type="CDD" id="cd01004">
    <property type="entry name" value="PBP2_MidA_like"/>
    <property type="match status" value="1"/>
</dbReference>
<name>A0ABP4E5Z9_9ACTN</name>
<dbReference type="RefSeq" id="WP_344624620.1">
    <property type="nucleotide sequence ID" value="NZ_BAAALD010000032.1"/>
</dbReference>
<dbReference type="EMBL" id="BAAALD010000032">
    <property type="protein sequence ID" value="GAA1088928.1"/>
    <property type="molecule type" value="Genomic_DNA"/>
</dbReference>
<dbReference type="PROSITE" id="PS51257">
    <property type="entry name" value="PROKAR_LIPOPROTEIN"/>
    <property type="match status" value="1"/>
</dbReference>
<dbReference type="InterPro" id="IPR001638">
    <property type="entry name" value="Solute-binding_3/MltF_N"/>
</dbReference>
<evidence type="ECO:0000259" key="3">
    <source>
        <dbReference type="SMART" id="SM00062"/>
    </source>
</evidence>
<organism evidence="4 5">
    <name type="scientific">Kitasatospora arboriphila</name>
    <dbReference type="NCBI Taxonomy" id="258052"/>
    <lineage>
        <taxon>Bacteria</taxon>
        <taxon>Bacillati</taxon>
        <taxon>Actinomycetota</taxon>
        <taxon>Actinomycetes</taxon>
        <taxon>Kitasatosporales</taxon>
        <taxon>Streptomycetaceae</taxon>
        <taxon>Kitasatospora</taxon>
    </lineage>
</organism>
<feature type="signal peptide" evidence="2">
    <location>
        <begin position="1"/>
        <end position="29"/>
    </location>
</feature>
<reference evidence="5" key="1">
    <citation type="journal article" date="2019" name="Int. J. Syst. Evol. Microbiol.">
        <title>The Global Catalogue of Microorganisms (GCM) 10K type strain sequencing project: providing services to taxonomists for standard genome sequencing and annotation.</title>
        <authorList>
            <consortium name="The Broad Institute Genomics Platform"/>
            <consortium name="The Broad Institute Genome Sequencing Center for Infectious Disease"/>
            <person name="Wu L."/>
            <person name="Ma J."/>
        </authorList>
    </citation>
    <scope>NUCLEOTIDE SEQUENCE [LARGE SCALE GENOMIC DNA]</scope>
    <source>
        <strain evidence="5">JCM 13002</strain>
    </source>
</reference>
<dbReference type="Pfam" id="PF00497">
    <property type="entry name" value="SBP_bac_3"/>
    <property type="match status" value="1"/>
</dbReference>
<protein>
    <submittedName>
        <fullName evidence="4">ABC transporter substrate-binding protein</fullName>
    </submittedName>
</protein>
<evidence type="ECO:0000256" key="2">
    <source>
        <dbReference type="SAM" id="SignalP"/>
    </source>
</evidence>